<evidence type="ECO:0000256" key="3">
    <source>
        <dbReference type="ARBA" id="ARBA00022989"/>
    </source>
</evidence>
<feature type="transmembrane region" description="Helical" evidence="6">
    <location>
        <begin position="139"/>
        <end position="159"/>
    </location>
</feature>
<feature type="transmembrane region" description="Helical" evidence="6">
    <location>
        <begin position="7"/>
        <end position="25"/>
    </location>
</feature>
<evidence type="ECO:0000313" key="8">
    <source>
        <dbReference type="Proteomes" id="UP000636755"/>
    </source>
</evidence>
<evidence type="ECO:0000313" key="7">
    <source>
        <dbReference type="EMBL" id="MBC5728538.1"/>
    </source>
</evidence>
<keyword evidence="4 6" id="KW-0472">Membrane</keyword>
<keyword evidence="2 6" id="KW-0812">Transmembrane</keyword>
<dbReference type="InterPro" id="IPR000292">
    <property type="entry name" value="For/NO2_transpt"/>
</dbReference>
<feature type="transmembrane region" description="Helical" evidence="6">
    <location>
        <begin position="69"/>
        <end position="89"/>
    </location>
</feature>
<dbReference type="PANTHER" id="PTHR30520:SF6">
    <property type="entry name" value="FORMATE_NITRATE FAMILY TRANSPORTER (EUROFUNG)"/>
    <property type="match status" value="1"/>
</dbReference>
<feature type="transmembrane region" description="Helical" evidence="6">
    <location>
        <begin position="109"/>
        <end position="127"/>
    </location>
</feature>
<evidence type="ECO:0000256" key="4">
    <source>
        <dbReference type="ARBA" id="ARBA00023136"/>
    </source>
</evidence>
<evidence type="ECO:0000256" key="5">
    <source>
        <dbReference type="ARBA" id="ARBA00049660"/>
    </source>
</evidence>
<dbReference type="Pfam" id="PF01226">
    <property type="entry name" value="Form_Nir_trans"/>
    <property type="match status" value="1"/>
</dbReference>
<feature type="transmembrane region" description="Helical" evidence="6">
    <location>
        <begin position="179"/>
        <end position="199"/>
    </location>
</feature>
<keyword evidence="3 6" id="KW-1133">Transmembrane helix</keyword>
<evidence type="ECO:0000256" key="2">
    <source>
        <dbReference type="ARBA" id="ARBA00022692"/>
    </source>
</evidence>
<dbReference type="RefSeq" id="WP_022235208.1">
    <property type="nucleotide sequence ID" value="NZ_JACOPS010000004.1"/>
</dbReference>
<protein>
    <submittedName>
        <fullName evidence="7">Formate/nitrite transporter family protein</fullName>
    </submittedName>
</protein>
<accession>A0ABR7HM05</accession>
<dbReference type="PANTHER" id="PTHR30520">
    <property type="entry name" value="FORMATE TRANSPORTER-RELATED"/>
    <property type="match status" value="1"/>
</dbReference>
<feature type="transmembrane region" description="Helical" evidence="6">
    <location>
        <begin position="31"/>
        <end position="49"/>
    </location>
</feature>
<name>A0ABR7HM05_9FIRM</name>
<gene>
    <name evidence="7" type="ORF">H8R91_08420</name>
</gene>
<comment type="subcellular location">
    <subcellularLocation>
        <location evidence="1">Membrane</location>
        <topology evidence="1">Multi-pass membrane protein</topology>
    </subcellularLocation>
</comment>
<reference evidence="7 8" key="1">
    <citation type="submission" date="2020-08" db="EMBL/GenBank/DDBJ databases">
        <title>Genome public.</title>
        <authorList>
            <person name="Liu C."/>
            <person name="Sun Q."/>
        </authorList>
    </citation>
    <scope>NUCLEOTIDE SEQUENCE [LARGE SCALE GENOMIC DNA]</scope>
    <source>
        <strain evidence="7 8">NSJ-71</strain>
    </source>
</reference>
<keyword evidence="8" id="KW-1185">Reference proteome</keyword>
<comment type="caution">
    <text evidence="7">The sequence shown here is derived from an EMBL/GenBank/DDBJ whole genome shotgun (WGS) entry which is preliminary data.</text>
</comment>
<dbReference type="EMBL" id="JACOPS010000004">
    <property type="protein sequence ID" value="MBC5728538.1"/>
    <property type="molecule type" value="Genomic_DNA"/>
</dbReference>
<sequence length="209" mass="22870">MSNWNTFLKSVPAGVMIGLGVTAFISSENKVFGSILFCLGLFGICAFGFNLFTGKIGYVIPTKNNPNCLMIWLGNLVGCLITTVPLRFANPKYNEAAVVLAENKLSQNFLQTFILGIFCGMIMYIVVENYSANSSPLGKYLGIFLGIPAFIFAGFEHSIADICYFSYAASSLEQVAKMFVYILTVSVANGVGSIIFRAFTVMYKEKVKK</sequence>
<dbReference type="InterPro" id="IPR023271">
    <property type="entry name" value="Aquaporin-like"/>
</dbReference>
<proteinExistence type="inferred from homology"/>
<dbReference type="Gene3D" id="1.20.1080.10">
    <property type="entry name" value="Glycerol uptake facilitator protein"/>
    <property type="match status" value="1"/>
</dbReference>
<evidence type="ECO:0000256" key="1">
    <source>
        <dbReference type="ARBA" id="ARBA00004141"/>
    </source>
</evidence>
<evidence type="ECO:0000256" key="6">
    <source>
        <dbReference type="SAM" id="Phobius"/>
    </source>
</evidence>
<dbReference type="Proteomes" id="UP000636755">
    <property type="component" value="Unassembled WGS sequence"/>
</dbReference>
<organism evidence="7 8">
    <name type="scientific">Ruminococcus intestinalis</name>
    <dbReference type="NCBI Taxonomy" id="2763066"/>
    <lineage>
        <taxon>Bacteria</taxon>
        <taxon>Bacillati</taxon>
        <taxon>Bacillota</taxon>
        <taxon>Clostridia</taxon>
        <taxon>Eubacteriales</taxon>
        <taxon>Oscillospiraceae</taxon>
        <taxon>Ruminococcus</taxon>
    </lineage>
</organism>
<comment type="similarity">
    <text evidence="5">Belongs to the FNT transporter (TC 1.A.16) family.</text>
</comment>